<dbReference type="Proteomes" id="UP001148614">
    <property type="component" value="Unassembled WGS sequence"/>
</dbReference>
<accession>A0A9W8TRC7</accession>
<feature type="compositionally biased region" description="Basic and acidic residues" evidence="1">
    <location>
        <begin position="27"/>
        <end position="43"/>
    </location>
</feature>
<proteinExistence type="predicted"/>
<sequence>MDGRTWRKKRRQKEGREIPSRNARLTCSERSEGHPWSQERDGDNGVTGMQVHGLVMSRICPPTAQLADTREEDARYHAVSGISAGAAVQRNVVSPRSDMKTDIVAARRHRWEIAYSGRY</sequence>
<feature type="compositionally biased region" description="Basic residues" evidence="1">
    <location>
        <begin position="1"/>
        <end position="13"/>
    </location>
</feature>
<organism evidence="2 3">
    <name type="scientific">Xylaria arbuscula</name>
    <dbReference type="NCBI Taxonomy" id="114810"/>
    <lineage>
        <taxon>Eukaryota</taxon>
        <taxon>Fungi</taxon>
        <taxon>Dikarya</taxon>
        <taxon>Ascomycota</taxon>
        <taxon>Pezizomycotina</taxon>
        <taxon>Sordariomycetes</taxon>
        <taxon>Xylariomycetidae</taxon>
        <taxon>Xylariales</taxon>
        <taxon>Xylariaceae</taxon>
        <taxon>Xylaria</taxon>
    </lineage>
</organism>
<gene>
    <name evidence="2" type="ORF">NPX13_g1325</name>
</gene>
<dbReference type="AlphaFoldDB" id="A0A9W8TRC7"/>
<evidence type="ECO:0000313" key="3">
    <source>
        <dbReference type="Proteomes" id="UP001148614"/>
    </source>
</evidence>
<comment type="caution">
    <text evidence="2">The sequence shown here is derived from an EMBL/GenBank/DDBJ whole genome shotgun (WGS) entry which is preliminary data.</text>
</comment>
<evidence type="ECO:0000256" key="1">
    <source>
        <dbReference type="SAM" id="MobiDB-lite"/>
    </source>
</evidence>
<protein>
    <submittedName>
        <fullName evidence="2">Uncharacterized protein</fullName>
    </submittedName>
</protein>
<feature type="region of interest" description="Disordered" evidence="1">
    <location>
        <begin position="1"/>
        <end position="48"/>
    </location>
</feature>
<dbReference type="EMBL" id="JANPWZ010000116">
    <property type="protein sequence ID" value="KAJ3579250.1"/>
    <property type="molecule type" value="Genomic_DNA"/>
</dbReference>
<evidence type="ECO:0000313" key="2">
    <source>
        <dbReference type="EMBL" id="KAJ3579250.1"/>
    </source>
</evidence>
<reference evidence="2" key="1">
    <citation type="submission" date="2022-07" db="EMBL/GenBank/DDBJ databases">
        <title>Genome Sequence of Xylaria arbuscula.</title>
        <authorList>
            <person name="Buettner E."/>
        </authorList>
    </citation>
    <scope>NUCLEOTIDE SEQUENCE</scope>
    <source>
        <strain evidence="2">VT107</strain>
    </source>
</reference>
<keyword evidence="3" id="KW-1185">Reference proteome</keyword>
<name>A0A9W8TRC7_9PEZI</name>